<keyword evidence="2" id="KW-0067">ATP-binding</keyword>
<dbReference type="AlphaFoldDB" id="A0A2V1D8Y1"/>
<reference evidence="4 5" key="1">
    <citation type="journal article" date="2018" name="Sci. Rep.">
        <title>Comparative genomics provides insights into the lifestyle and reveals functional heterogeneity of dark septate endophytic fungi.</title>
        <authorList>
            <person name="Knapp D.G."/>
            <person name="Nemeth J.B."/>
            <person name="Barry K."/>
            <person name="Hainaut M."/>
            <person name="Henrissat B."/>
            <person name="Johnson J."/>
            <person name="Kuo A."/>
            <person name="Lim J.H.P."/>
            <person name="Lipzen A."/>
            <person name="Nolan M."/>
            <person name="Ohm R.A."/>
            <person name="Tamas L."/>
            <person name="Grigoriev I.V."/>
            <person name="Spatafora J.W."/>
            <person name="Nagy L.G."/>
            <person name="Kovacs G.M."/>
        </authorList>
    </citation>
    <scope>NUCLEOTIDE SEQUENCE [LARGE SCALE GENOMIC DNA]</scope>
    <source>
        <strain evidence="4 5">DSE2036</strain>
    </source>
</reference>
<evidence type="ECO:0000313" key="4">
    <source>
        <dbReference type="EMBL" id="PVH93993.1"/>
    </source>
</evidence>
<dbReference type="PANTHER" id="PTHR24223">
    <property type="entry name" value="ATP-BINDING CASSETTE SUB-FAMILY C"/>
    <property type="match status" value="1"/>
</dbReference>
<dbReference type="Proteomes" id="UP000244855">
    <property type="component" value="Unassembled WGS sequence"/>
</dbReference>
<dbReference type="GO" id="GO:0005524">
    <property type="term" value="F:ATP binding"/>
    <property type="evidence" value="ECO:0007669"/>
    <property type="project" value="UniProtKB-KW"/>
</dbReference>
<proteinExistence type="predicted"/>
<feature type="non-terminal residue" evidence="4">
    <location>
        <position position="1"/>
    </location>
</feature>
<evidence type="ECO:0000256" key="2">
    <source>
        <dbReference type="ARBA" id="ARBA00022840"/>
    </source>
</evidence>
<dbReference type="InterPro" id="IPR027417">
    <property type="entry name" value="P-loop_NTPase"/>
</dbReference>
<name>A0A2V1D8Y1_9PLEO</name>
<dbReference type="GO" id="GO:0016020">
    <property type="term" value="C:membrane"/>
    <property type="evidence" value="ECO:0007669"/>
    <property type="project" value="TreeGrafter"/>
</dbReference>
<dbReference type="GO" id="GO:0016887">
    <property type="term" value="F:ATP hydrolysis activity"/>
    <property type="evidence" value="ECO:0007669"/>
    <property type="project" value="InterPro"/>
</dbReference>
<dbReference type="OrthoDB" id="6500128at2759"/>
<evidence type="ECO:0000256" key="1">
    <source>
        <dbReference type="ARBA" id="ARBA00022741"/>
    </source>
</evidence>
<dbReference type="InterPro" id="IPR050173">
    <property type="entry name" value="ABC_transporter_C-like"/>
</dbReference>
<organism evidence="4 5">
    <name type="scientific">Periconia macrospinosa</name>
    <dbReference type="NCBI Taxonomy" id="97972"/>
    <lineage>
        <taxon>Eukaryota</taxon>
        <taxon>Fungi</taxon>
        <taxon>Dikarya</taxon>
        <taxon>Ascomycota</taxon>
        <taxon>Pezizomycotina</taxon>
        <taxon>Dothideomycetes</taxon>
        <taxon>Pleosporomycetidae</taxon>
        <taxon>Pleosporales</taxon>
        <taxon>Massarineae</taxon>
        <taxon>Periconiaceae</taxon>
        <taxon>Periconia</taxon>
    </lineage>
</organism>
<keyword evidence="5" id="KW-1185">Reference proteome</keyword>
<evidence type="ECO:0000259" key="3">
    <source>
        <dbReference type="PROSITE" id="PS50893"/>
    </source>
</evidence>
<dbReference type="PROSITE" id="PS50893">
    <property type="entry name" value="ABC_TRANSPORTER_2"/>
    <property type="match status" value="1"/>
</dbReference>
<dbReference type="STRING" id="97972.A0A2V1D8Y1"/>
<accession>A0A2V1D8Y1</accession>
<dbReference type="PANTHER" id="PTHR24223:SF345">
    <property type="entry name" value="ABC MULTIDRUG TRANSPORTER (EUROFUNG)"/>
    <property type="match status" value="1"/>
</dbReference>
<keyword evidence="1" id="KW-0547">Nucleotide-binding</keyword>
<dbReference type="SMART" id="SM00382">
    <property type="entry name" value="AAA"/>
    <property type="match status" value="1"/>
</dbReference>
<protein>
    <submittedName>
        <fullName evidence="4">P-loop containing nucleoside triphosphate hydrolase protein</fullName>
    </submittedName>
</protein>
<dbReference type="GO" id="GO:0042626">
    <property type="term" value="F:ATPase-coupled transmembrane transporter activity"/>
    <property type="evidence" value="ECO:0007669"/>
    <property type="project" value="TreeGrafter"/>
</dbReference>
<evidence type="ECO:0000313" key="5">
    <source>
        <dbReference type="Proteomes" id="UP000244855"/>
    </source>
</evidence>
<dbReference type="SUPFAM" id="SSF52540">
    <property type="entry name" value="P-loop containing nucleoside triphosphate hydrolases"/>
    <property type="match status" value="1"/>
</dbReference>
<gene>
    <name evidence="4" type="ORF">DM02DRAFT_540386</name>
</gene>
<dbReference type="Pfam" id="PF00005">
    <property type="entry name" value="ABC_tran"/>
    <property type="match status" value="1"/>
</dbReference>
<dbReference type="Gene3D" id="3.40.50.300">
    <property type="entry name" value="P-loop containing nucleotide triphosphate hydrolases"/>
    <property type="match status" value="1"/>
</dbReference>
<dbReference type="InterPro" id="IPR003439">
    <property type="entry name" value="ABC_transporter-like_ATP-bd"/>
</dbReference>
<dbReference type="InterPro" id="IPR003593">
    <property type="entry name" value="AAA+_ATPase"/>
</dbReference>
<feature type="domain" description="ABC transporter" evidence="3">
    <location>
        <begin position="1"/>
        <end position="212"/>
    </location>
</feature>
<dbReference type="PROSITE" id="PS00211">
    <property type="entry name" value="ABC_TRANSPORTER_1"/>
    <property type="match status" value="1"/>
</dbReference>
<keyword evidence="4" id="KW-0378">Hydrolase</keyword>
<dbReference type="InterPro" id="IPR017871">
    <property type="entry name" value="ABC_transporter-like_CS"/>
</dbReference>
<sequence length="212" mass="23630">PTLRNFSLNIDPTWKVAIVGRSGSGKSSIMRLLLRILDQESGSIHIGDVPLNEMDPEFLRERIIALPQETVLLPGASIKLNIDPYNGSGNEECLEVLRLVGLSRLVPEGGTDLDAVLSSESLSQGEFQLFSLARCVLPQEGGILLLDELGSAVDQKTYQDIWNIVWDEFHNYTVLAIVHRLEEIDLERFDRVLFMSHGEVERFGSPQSMVGK</sequence>
<dbReference type="EMBL" id="KZ805556">
    <property type="protein sequence ID" value="PVH93993.1"/>
    <property type="molecule type" value="Genomic_DNA"/>
</dbReference>